<dbReference type="Proteomes" id="UP001165060">
    <property type="component" value="Unassembled WGS sequence"/>
</dbReference>
<keyword evidence="1" id="KW-0472">Membrane</keyword>
<feature type="non-terminal residue" evidence="2">
    <location>
        <position position="1"/>
    </location>
</feature>
<proteinExistence type="predicted"/>
<sequence length="132" mass="13831">TCDELGPDAPRIFAGVGQGGGVPAEIADKVAELDLEPPLAALDDQHLAARLLLACNGGLRTRPNAAKKKRDRRVRTVGVVVGGIGAVCLGLWGGWIALGRDRKEQVRELPLVKALLGMLRGAPRLAAAKAEE</sequence>
<dbReference type="EMBL" id="BRYB01000140">
    <property type="protein sequence ID" value="GMI23830.1"/>
    <property type="molecule type" value="Genomic_DNA"/>
</dbReference>
<gene>
    <name evidence="2" type="ORF">TeGR_g197</name>
</gene>
<keyword evidence="1" id="KW-1133">Transmembrane helix</keyword>
<evidence type="ECO:0000313" key="3">
    <source>
        <dbReference type="Proteomes" id="UP001165060"/>
    </source>
</evidence>
<evidence type="ECO:0000313" key="2">
    <source>
        <dbReference type="EMBL" id="GMI23830.1"/>
    </source>
</evidence>
<reference evidence="2 3" key="1">
    <citation type="journal article" date="2023" name="Commun. Biol.">
        <title>Genome analysis of Parmales, the sister group of diatoms, reveals the evolutionary specialization of diatoms from phago-mixotrophs to photoautotrophs.</title>
        <authorList>
            <person name="Ban H."/>
            <person name="Sato S."/>
            <person name="Yoshikawa S."/>
            <person name="Yamada K."/>
            <person name="Nakamura Y."/>
            <person name="Ichinomiya M."/>
            <person name="Sato N."/>
            <person name="Blanc-Mathieu R."/>
            <person name="Endo H."/>
            <person name="Kuwata A."/>
            <person name="Ogata H."/>
        </authorList>
    </citation>
    <scope>NUCLEOTIDE SEQUENCE [LARGE SCALE GENOMIC DNA]</scope>
</reference>
<keyword evidence="1" id="KW-0812">Transmembrane</keyword>
<keyword evidence="3" id="KW-1185">Reference proteome</keyword>
<name>A0ABQ6MCN6_9STRA</name>
<protein>
    <submittedName>
        <fullName evidence="2">Uncharacterized protein</fullName>
    </submittedName>
</protein>
<organism evidence="2 3">
    <name type="scientific">Tetraparma gracilis</name>
    <dbReference type="NCBI Taxonomy" id="2962635"/>
    <lineage>
        <taxon>Eukaryota</taxon>
        <taxon>Sar</taxon>
        <taxon>Stramenopiles</taxon>
        <taxon>Ochrophyta</taxon>
        <taxon>Bolidophyceae</taxon>
        <taxon>Parmales</taxon>
        <taxon>Triparmaceae</taxon>
        <taxon>Tetraparma</taxon>
    </lineage>
</organism>
<accession>A0ABQ6MCN6</accession>
<feature type="transmembrane region" description="Helical" evidence="1">
    <location>
        <begin position="77"/>
        <end position="98"/>
    </location>
</feature>
<comment type="caution">
    <text evidence="2">The sequence shown here is derived from an EMBL/GenBank/DDBJ whole genome shotgun (WGS) entry which is preliminary data.</text>
</comment>
<evidence type="ECO:0000256" key="1">
    <source>
        <dbReference type="SAM" id="Phobius"/>
    </source>
</evidence>